<dbReference type="PANTHER" id="PTHR35043:SF7">
    <property type="entry name" value="TRANSCRIPTION FACTOR DOMAIN-CONTAINING PROTEIN"/>
    <property type="match status" value="1"/>
</dbReference>
<feature type="transmembrane region" description="Helical" evidence="1">
    <location>
        <begin position="442"/>
        <end position="475"/>
    </location>
</feature>
<keyword evidence="1" id="KW-0472">Membrane</keyword>
<evidence type="ECO:0000256" key="1">
    <source>
        <dbReference type="SAM" id="Phobius"/>
    </source>
</evidence>
<dbReference type="PANTHER" id="PTHR35043">
    <property type="entry name" value="TRANSCRIPTION FACTOR DOMAIN-CONTAINING PROTEIN"/>
    <property type="match status" value="1"/>
</dbReference>
<keyword evidence="3" id="KW-1185">Reference proteome</keyword>
<proteinExistence type="predicted"/>
<comment type="caution">
    <text evidence="2">The sequence shown here is derived from an EMBL/GenBank/DDBJ whole genome shotgun (WGS) entry which is preliminary data.</text>
</comment>
<reference evidence="2" key="2">
    <citation type="submission" date="2023-05" db="EMBL/GenBank/DDBJ databases">
        <authorList>
            <consortium name="Lawrence Berkeley National Laboratory"/>
            <person name="Steindorff A."/>
            <person name="Hensen N."/>
            <person name="Bonometti L."/>
            <person name="Westerberg I."/>
            <person name="Brannstrom I.O."/>
            <person name="Guillou S."/>
            <person name="Cros-Aarteil S."/>
            <person name="Calhoun S."/>
            <person name="Haridas S."/>
            <person name="Kuo A."/>
            <person name="Mondo S."/>
            <person name="Pangilinan J."/>
            <person name="Riley R."/>
            <person name="Labutti K."/>
            <person name="Andreopoulos B."/>
            <person name="Lipzen A."/>
            <person name="Chen C."/>
            <person name="Yanf M."/>
            <person name="Daum C."/>
            <person name="Ng V."/>
            <person name="Clum A."/>
            <person name="Ohm R."/>
            <person name="Martin F."/>
            <person name="Silar P."/>
            <person name="Natvig D."/>
            <person name="Lalanne C."/>
            <person name="Gautier V."/>
            <person name="Ament-Velasquez S.L."/>
            <person name="Kruys A."/>
            <person name="Hutchinson M.I."/>
            <person name="Powell A.J."/>
            <person name="Barry K."/>
            <person name="Miller A.N."/>
            <person name="Grigoriev I.V."/>
            <person name="Debuchy R."/>
            <person name="Gladieux P."/>
            <person name="Thoren M.H."/>
            <person name="Johannesson H."/>
        </authorList>
    </citation>
    <scope>NUCLEOTIDE SEQUENCE</scope>
    <source>
        <strain evidence="2">PSN293</strain>
    </source>
</reference>
<keyword evidence="1" id="KW-0812">Transmembrane</keyword>
<dbReference type="AlphaFoldDB" id="A0AAN7B7B7"/>
<name>A0AAN7B7B7_9PEZI</name>
<organism evidence="2 3">
    <name type="scientific">Rhypophila decipiens</name>
    <dbReference type="NCBI Taxonomy" id="261697"/>
    <lineage>
        <taxon>Eukaryota</taxon>
        <taxon>Fungi</taxon>
        <taxon>Dikarya</taxon>
        <taxon>Ascomycota</taxon>
        <taxon>Pezizomycotina</taxon>
        <taxon>Sordariomycetes</taxon>
        <taxon>Sordariomycetidae</taxon>
        <taxon>Sordariales</taxon>
        <taxon>Naviculisporaceae</taxon>
        <taxon>Rhypophila</taxon>
    </lineage>
</organism>
<gene>
    <name evidence="2" type="ORF">QBC37DRAFT_459012</name>
</gene>
<feature type="transmembrane region" description="Helical" evidence="1">
    <location>
        <begin position="408"/>
        <end position="430"/>
    </location>
</feature>
<feature type="transmembrane region" description="Helical" evidence="1">
    <location>
        <begin position="64"/>
        <end position="81"/>
    </location>
</feature>
<feature type="transmembrane region" description="Helical" evidence="1">
    <location>
        <begin position="511"/>
        <end position="533"/>
    </location>
</feature>
<protein>
    <submittedName>
        <fullName evidence="2">Uncharacterized protein</fullName>
    </submittedName>
</protein>
<feature type="transmembrane region" description="Helical" evidence="1">
    <location>
        <begin position="23"/>
        <end position="43"/>
    </location>
</feature>
<evidence type="ECO:0000313" key="2">
    <source>
        <dbReference type="EMBL" id="KAK4215436.1"/>
    </source>
</evidence>
<keyword evidence="1" id="KW-1133">Transmembrane helix</keyword>
<sequence length="566" mass="63678">MAMATNTTNAEILGWVQEPDGRGSFSILKSCVITLVLCVYTALHLNIPPANSTKLLLVWRKTKWIIIGLFAPEIVVFVAWAQRQQAEKDPSLRRNHEWTTTHSWFAYMGGFAIDTTYGQEDLPGEYIPGSPRITFHRKVLPLLARAGFLPDISRESILDKSKADALAKVLVVTQATWIILQCVMRLANNLPLTTLELTTLAHAICALLTYLCWWEKPLDIAEPILLTGGWPSGFASTVWVCNEQGFKYVGHWIDQASAECLKNSSTAAPAPGDISAALPSYSITVIDPHTKRKTTYDLTSREHTQIKQGQFVIADILGTSVLWLKAPEYSFKDTWQRHRDQAWDIALDRMIRWQLLRRFISDYPDVANQIFESPEIVSGTKILWSKTAITVVSDWTDPDQDFRDGYTWLQSMTVFMIAALVYGTIHAAAWNGHFASQNEALLWKISCIYVAGFGCLATLAMGGFVMVCGIIQSYYASMTQVPSKGNVVWEYIIVPLTRAGIYILDSLPDWCIYVAVWLALCIIIAPTLIFYLFCRSFLVIEGFIGLRSLPAEAFRTPDWTQYLPHL</sequence>
<evidence type="ECO:0000313" key="3">
    <source>
        <dbReference type="Proteomes" id="UP001301769"/>
    </source>
</evidence>
<dbReference type="EMBL" id="MU858080">
    <property type="protein sequence ID" value="KAK4215436.1"/>
    <property type="molecule type" value="Genomic_DNA"/>
</dbReference>
<reference evidence="2" key="1">
    <citation type="journal article" date="2023" name="Mol. Phylogenet. Evol.">
        <title>Genome-scale phylogeny and comparative genomics of the fungal order Sordariales.</title>
        <authorList>
            <person name="Hensen N."/>
            <person name="Bonometti L."/>
            <person name="Westerberg I."/>
            <person name="Brannstrom I.O."/>
            <person name="Guillou S."/>
            <person name="Cros-Aarteil S."/>
            <person name="Calhoun S."/>
            <person name="Haridas S."/>
            <person name="Kuo A."/>
            <person name="Mondo S."/>
            <person name="Pangilinan J."/>
            <person name="Riley R."/>
            <person name="LaButti K."/>
            <person name="Andreopoulos B."/>
            <person name="Lipzen A."/>
            <person name="Chen C."/>
            <person name="Yan M."/>
            <person name="Daum C."/>
            <person name="Ng V."/>
            <person name="Clum A."/>
            <person name="Steindorff A."/>
            <person name="Ohm R.A."/>
            <person name="Martin F."/>
            <person name="Silar P."/>
            <person name="Natvig D.O."/>
            <person name="Lalanne C."/>
            <person name="Gautier V."/>
            <person name="Ament-Velasquez S.L."/>
            <person name="Kruys A."/>
            <person name="Hutchinson M.I."/>
            <person name="Powell A.J."/>
            <person name="Barry K."/>
            <person name="Miller A.N."/>
            <person name="Grigoriev I.V."/>
            <person name="Debuchy R."/>
            <person name="Gladieux P."/>
            <person name="Hiltunen Thoren M."/>
            <person name="Johannesson H."/>
        </authorList>
    </citation>
    <scope>NUCLEOTIDE SEQUENCE</scope>
    <source>
        <strain evidence="2">PSN293</strain>
    </source>
</reference>
<feature type="transmembrane region" description="Helical" evidence="1">
    <location>
        <begin position="487"/>
        <end position="504"/>
    </location>
</feature>
<accession>A0AAN7B7B7</accession>
<dbReference type="Proteomes" id="UP001301769">
    <property type="component" value="Unassembled WGS sequence"/>
</dbReference>